<dbReference type="RefSeq" id="WP_146354130.1">
    <property type="nucleotide sequence ID" value="NZ_VOBR01000014.1"/>
</dbReference>
<keyword evidence="1" id="KW-1133">Transmembrane helix</keyword>
<evidence type="ECO:0000313" key="3">
    <source>
        <dbReference type="Proteomes" id="UP000316639"/>
    </source>
</evidence>
<evidence type="ECO:0000256" key="1">
    <source>
        <dbReference type="SAM" id="Phobius"/>
    </source>
</evidence>
<name>A0A563EQV0_9PSEU</name>
<reference evidence="2 3" key="1">
    <citation type="submission" date="2019-07" db="EMBL/GenBank/DDBJ databases">
        <title>Lentzea xizangensis sp. nov., isolated from Qinghai-Tibetan Plateau Soils.</title>
        <authorList>
            <person name="Huang J."/>
        </authorList>
    </citation>
    <scope>NUCLEOTIDE SEQUENCE [LARGE SCALE GENOMIC DNA]</scope>
    <source>
        <strain evidence="2 3">FXJ1.1311</strain>
    </source>
</reference>
<dbReference type="Proteomes" id="UP000316639">
    <property type="component" value="Unassembled WGS sequence"/>
</dbReference>
<protein>
    <submittedName>
        <fullName evidence="2">Uncharacterized protein</fullName>
    </submittedName>
</protein>
<accession>A0A563EQV0</accession>
<keyword evidence="1" id="KW-0472">Membrane</keyword>
<keyword evidence="1" id="KW-0812">Transmembrane</keyword>
<dbReference type="EMBL" id="VOBR01000014">
    <property type="protein sequence ID" value="TWP50030.1"/>
    <property type="molecule type" value="Genomic_DNA"/>
</dbReference>
<evidence type="ECO:0000313" key="2">
    <source>
        <dbReference type="EMBL" id="TWP50030.1"/>
    </source>
</evidence>
<keyword evidence="3" id="KW-1185">Reference proteome</keyword>
<comment type="caution">
    <text evidence="2">The sequence shown here is derived from an EMBL/GenBank/DDBJ whole genome shotgun (WGS) entry which is preliminary data.</text>
</comment>
<gene>
    <name evidence="2" type="ORF">FKR81_22660</name>
</gene>
<sequence>MDNFGCLGVAVVSVPIFAVVAWALGSFALRSFSVRMPWLVALFGTVIGVLALILVPGMPVLAPLVFAATYALAAIFG</sequence>
<organism evidence="2 3">
    <name type="scientific">Lentzea tibetensis</name>
    <dbReference type="NCBI Taxonomy" id="2591470"/>
    <lineage>
        <taxon>Bacteria</taxon>
        <taxon>Bacillati</taxon>
        <taxon>Actinomycetota</taxon>
        <taxon>Actinomycetes</taxon>
        <taxon>Pseudonocardiales</taxon>
        <taxon>Pseudonocardiaceae</taxon>
        <taxon>Lentzea</taxon>
    </lineage>
</organism>
<feature type="transmembrane region" description="Helical" evidence="1">
    <location>
        <begin position="6"/>
        <end position="29"/>
    </location>
</feature>
<dbReference type="AlphaFoldDB" id="A0A563EQV0"/>
<proteinExistence type="predicted"/>